<reference evidence="1 2" key="1">
    <citation type="submission" date="2022-04" db="EMBL/GenBank/DDBJ databases">
        <title>Streptomyces sp. nov. LCR6-01 isolated from Lichen of Dirinaria sp.</title>
        <authorList>
            <person name="Kanchanasin P."/>
            <person name="Tanasupawat S."/>
            <person name="Phongsopitanun W."/>
        </authorList>
    </citation>
    <scope>NUCLEOTIDE SEQUENCE [LARGE SCALE GENOMIC DNA]</scope>
    <source>
        <strain evidence="1 2">LCR6-01</strain>
    </source>
</reference>
<dbReference type="InterPro" id="IPR036388">
    <property type="entry name" value="WH-like_DNA-bd_sf"/>
</dbReference>
<accession>A0ABT0ID17</accession>
<evidence type="ECO:0000313" key="1">
    <source>
        <dbReference type="EMBL" id="MCK8679221.1"/>
    </source>
</evidence>
<evidence type="ECO:0000313" key="2">
    <source>
        <dbReference type="Proteomes" id="UP001522868"/>
    </source>
</evidence>
<sequence>MAESTEFSHGDEELVNQPVAYWAWAANKTLSAYVRGRLAAITVTQPQWWVLHQVLHSEAGAATRDEVISAQQANLDVGAGLLPDIDLLVERKLLVSDDSGRLHLTDEGRALHQRAAETQRANRERVHAGISDEDYLITLKVLQRMIRNAGGDLTPSR</sequence>
<dbReference type="Proteomes" id="UP001522868">
    <property type="component" value="Unassembled WGS sequence"/>
</dbReference>
<proteinExistence type="predicted"/>
<dbReference type="SUPFAM" id="SSF46785">
    <property type="entry name" value="Winged helix' DNA-binding domain"/>
    <property type="match status" value="1"/>
</dbReference>
<dbReference type="Gene3D" id="1.10.10.10">
    <property type="entry name" value="Winged helix-like DNA-binding domain superfamily/Winged helix DNA-binding domain"/>
    <property type="match status" value="1"/>
</dbReference>
<gene>
    <name evidence="1" type="ORF">M1O15_17855</name>
</gene>
<dbReference type="EMBL" id="JALPTH010000016">
    <property type="protein sequence ID" value="MCK8679221.1"/>
    <property type="molecule type" value="Genomic_DNA"/>
</dbReference>
<protein>
    <submittedName>
        <fullName evidence="1">MarR family transcriptional regulator</fullName>
    </submittedName>
</protein>
<keyword evidence="2" id="KW-1185">Reference proteome</keyword>
<organism evidence="1 2">
    <name type="scientific">Streptomyces lichenis</name>
    <dbReference type="NCBI Taxonomy" id="2306967"/>
    <lineage>
        <taxon>Bacteria</taxon>
        <taxon>Bacillati</taxon>
        <taxon>Actinomycetota</taxon>
        <taxon>Actinomycetes</taxon>
        <taxon>Kitasatosporales</taxon>
        <taxon>Streptomycetaceae</taxon>
        <taxon>Streptomyces</taxon>
    </lineage>
</organism>
<name>A0ABT0ID17_9ACTN</name>
<dbReference type="InterPro" id="IPR036390">
    <property type="entry name" value="WH_DNA-bd_sf"/>
</dbReference>
<dbReference type="RefSeq" id="WP_248634913.1">
    <property type="nucleotide sequence ID" value="NZ_JALPTH010000016.1"/>
</dbReference>
<comment type="caution">
    <text evidence="1">The sequence shown here is derived from an EMBL/GenBank/DDBJ whole genome shotgun (WGS) entry which is preliminary data.</text>
</comment>